<organism evidence="9 10">
    <name type="scientific">Butyrivibrio hungatei</name>
    <dbReference type="NCBI Taxonomy" id="185008"/>
    <lineage>
        <taxon>Bacteria</taxon>
        <taxon>Bacillati</taxon>
        <taxon>Bacillota</taxon>
        <taxon>Clostridia</taxon>
        <taxon>Lachnospirales</taxon>
        <taxon>Lachnospiraceae</taxon>
        <taxon>Butyrivibrio</taxon>
    </lineage>
</organism>
<keyword evidence="3" id="KW-0813">Transport</keyword>
<name>A0A1D9P1G5_9FIRM</name>
<keyword evidence="10" id="KW-1185">Reference proteome</keyword>
<evidence type="ECO:0000256" key="6">
    <source>
        <dbReference type="ARBA" id="ARBA00023136"/>
    </source>
</evidence>
<dbReference type="InterPro" id="IPR002524">
    <property type="entry name" value="Cation_efflux"/>
</dbReference>
<keyword evidence="5 7" id="KW-1133">Transmembrane helix</keyword>
<evidence type="ECO:0000313" key="10">
    <source>
        <dbReference type="Proteomes" id="UP000179284"/>
    </source>
</evidence>
<reference evidence="10" key="1">
    <citation type="submission" date="2016-10" db="EMBL/GenBank/DDBJ databases">
        <title>The complete genome sequence of the rumen bacterium Butyrivibrio hungatei MB2003.</title>
        <authorList>
            <person name="Palevich N."/>
            <person name="Kelly W.J."/>
            <person name="Leahy S.C."/>
            <person name="Altermann E."/>
            <person name="Rakonjac J."/>
            <person name="Attwood G.T."/>
        </authorList>
    </citation>
    <scope>NUCLEOTIDE SEQUENCE [LARGE SCALE GENOMIC DNA]</scope>
    <source>
        <strain evidence="10">MB2003</strain>
    </source>
</reference>
<dbReference type="InterPro" id="IPR050291">
    <property type="entry name" value="CDF_Transporter"/>
</dbReference>
<keyword evidence="4 7" id="KW-0812">Transmembrane</keyword>
<dbReference type="InterPro" id="IPR036837">
    <property type="entry name" value="Cation_efflux_CTD_sf"/>
</dbReference>
<dbReference type="InterPro" id="IPR058533">
    <property type="entry name" value="Cation_efflux_TM"/>
</dbReference>
<evidence type="ECO:0000256" key="3">
    <source>
        <dbReference type="ARBA" id="ARBA00022448"/>
    </source>
</evidence>
<gene>
    <name evidence="9" type="ORF">bhn_I1170</name>
</gene>
<evidence type="ECO:0000256" key="2">
    <source>
        <dbReference type="ARBA" id="ARBA00008114"/>
    </source>
</evidence>
<keyword evidence="6 7" id="KW-0472">Membrane</keyword>
<protein>
    <submittedName>
        <fullName evidence="9">Cation diffusion facilitator family transporter</fullName>
    </submittedName>
</protein>
<dbReference type="Gene3D" id="3.30.70.1350">
    <property type="entry name" value="Cation efflux protein, cytoplasmic domain"/>
    <property type="match status" value="1"/>
</dbReference>
<evidence type="ECO:0000256" key="1">
    <source>
        <dbReference type="ARBA" id="ARBA00004141"/>
    </source>
</evidence>
<dbReference type="GO" id="GO:0016020">
    <property type="term" value="C:membrane"/>
    <property type="evidence" value="ECO:0007669"/>
    <property type="project" value="UniProtKB-SubCell"/>
</dbReference>
<accession>A0A1D9P1G5</accession>
<evidence type="ECO:0000313" key="9">
    <source>
        <dbReference type="EMBL" id="AOZ96204.1"/>
    </source>
</evidence>
<feature type="transmembrane region" description="Helical" evidence="7">
    <location>
        <begin position="12"/>
        <end position="37"/>
    </location>
</feature>
<dbReference type="PANTHER" id="PTHR43840">
    <property type="entry name" value="MITOCHONDRIAL METAL TRANSPORTER 1-RELATED"/>
    <property type="match status" value="1"/>
</dbReference>
<dbReference type="Proteomes" id="UP000179284">
    <property type="component" value="Chromosome I"/>
</dbReference>
<feature type="domain" description="Cation efflux protein transmembrane" evidence="8">
    <location>
        <begin position="12"/>
        <end position="201"/>
    </location>
</feature>
<dbReference type="Gene3D" id="1.20.1510.10">
    <property type="entry name" value="Cation efflux protein transmembrane domain"/>
    <property type="match status" value="1"/>
</dbReference>
<feature type="transmembrane region" description="Helical" evidence="7">
    <location>
        <begin position="78"/>
        <end position="99"/>
    </location>
</feature>
<feature type="transmembrane region" description="Helical" evidence="7">
    <location>
        <begin position="111"/>
        <end position="132"/>
    </location>
</feature>
<comment type="similarity">
    <text evidence="2">Belongs to the cation diffusion facilitator (CDF) transporter (TC 2.A.4) family.</text>
</comment>
<evidence type="ECO:0000256" key="7">
    <source>
        <dbReference type="SAM" id="Phobius"/>
    </source>
</evidence>
<dbReference type="SUPFAM" id="SSF160240">
    <property type="entry name" value="Cation efflux protein cytoplasmic domain-like"/>
    <property type="match status" value="1"/>
</dbReference>
<dbReference type="AlphaFoldDB" id="A0A1D9P1G5"/>
<dbReference type="GO" id="GO:0008324">
    <property type="term" value="F:monoatomic cation transmembrane transporter activity"/>
    <property type="evidence" value="ECO:0007669"/>
    <property type="project" value="InterPro"/>
</dbReference>
<dbReference type="KEGG" id="bhu:bhn_I1170"/>
<evidence type="ECO:0000256" key="5">
    <source>
        <dbReference type="ARBA" id="ARBA00022989"/>
    </source>
</evidence>
<dbReference type="NCBIfam" id="TIGR01297">
    <property type="entry name" value="CDF"/>
    <property type="match status" value="1"/>
</dbReference>
<dbReference type="OrthoDB" id="9806522at2"/>
<sequence>MSRTKQIVKTSIVGIIANIFLAGFKAFVGALTSSVAITLDAVNNLSDALSSIITIVGAKLADKEPDKKHPFGYGRIEYLSAMVIGFIILYAGITSFIESFQKILKPVTPEYGAVSLIIITVAIFVKVFLGLYTKKNGEKLNSDSLIASGKDALNDSLISSSTLLAAIIFILTGVSIEAFVGILISILIIKTGFESLHETVSATLGERIPSDISKAIKQSITSFPEIEGAYDLVVHNYGKETLIGSVHIQVPQTLTALELDSLERKVVEKVFLDTGVSITGISIYSANINDNEAIEIKKKIVEIIGEYQYILQMHGFFKDDERKMLKFDIVIDYDAPQKKALRDEVSKRVKELYPEYDNYISIDYAVSD</sequence>
<dbReference type="SUPFAM" id="SSF161111">
    <property type="entry name" value="Cation efflux protein transmembrane domain-like"/>
    <property type="match status" value="1"/>
</dbReference>
<evidence type="ECO:0000256" key="4">
    <source>
        <dbReference type="ARBA" id="ARBA00022692"/>
    </source>
</evidence>
<evidence type="ECO:0000259" key="8">
    <source>
        <dbReference type="Pfam" id="PF01545"/>
    </source>
</evidence>
<proteinExistence type="inferred from homology"/>
<dbReference type="Pfam" id="PF01545">
    <property type="entry name" value="Cation_efflux"/>
    <property type="match status" value="1"/>
</dbReference>
<comment type="subcellular location">
    <subcellularLocation>
        <location evidence="1">Membrane</location>
        <topology evidence="1">Multi-pass membrane protein</topology>
    </subcellularLocation>
</comment>
<dbReference type="FunFam" id="1.20.1510.10:FF:000006">
    <property type="entry name" value="Divalent cation efflux transporter"/>
    <property type="match status" value="1"/>
</dbReference>
<dbReference type="RefSeq" id="WP_071175914.1">
    <property type="nucleotide sequence ID" value="NZ_CP017831.1"/>
</dbReference>
<feature type="transmembrane region" description="Helical" evidence="7">
    <location>
        <begin position="163"/>
        <end position="189"/>
    </location>
</feature>
<dbReference type="EMBL" id="CP017831">
    <property type="protein sequence ID" value="AOZ96204.1"/>
    <property type="molecule type" value="Genomic_DNA"/>
</dbReference>
<dbReference type="PANTHER" id="PTHR43840:SF50">
    <property type="entry name" value="MANGANESE EFFLUX SYSTEM PROTEIN MNES"/>
    <property type="match status" value="1"/>
</dbReference>
<dbReference type="InterPro" id="IPR027469">
    <property type="entry name" value="Cation_efflux_TMD_sf"/>
</dbReference>